<comment type="caution">
    <text evidence="5">The sequence shown here is derived from an EMBL/GenBank/DDBJ whole genome shotgun (WGS) entry which is preliminary data.</text>
</comment>
<keyword evidence="1" id="KW-0175">Coiled coil</keyword>
<dbReference type="RefSeq" id="WP_188121542.1">
    <property type="nucleotide sequence ID" value="NZ_BOMP01000157.1"/>
</dbReference>
<dbReference type="EMBL" id="JACHNC010000001">
    <property type="protein sequence ID" value="MBB4749180.1"/>
    <property type="molecule type" value="Genomic_DNA"/>
</dbReference>
<dbReference type="EMBL" id="BOMP01000157">
    <property type="protein sequence ID" value="GIE45262.1"/>
    <property type="molecule type" value="Genomic_DNA"/>
</dbReference>
<reference evidence="5 6" key="1">
    <citation type="submission" date="2020-08" db="EMBL/GenBank/DDBJ databases">
        <title>Sequencing the genomes of 1000 actinobacteria strains.</title>
        <authorList>
            <person name="Klenk H.-P."/>
        </authorList>
    </citation>
    <scope>NUCLEOTIDE SEQUENCE [LARGE SCALE GENOMIC DNA]</scope>
    <source>
        <strain evidence="5 6">DSM 43150</strain>
    </source>
</reference>
<evidence type="ECO:0000256" key="2">
    <source>
        <dbReference type="SAM" id="MobiDB-lite"/>
    </source>
</evidence>
<evidence type="ECO:0000256" key="3">
    <source>
        <dbReference type="SAM" id="Phobius"/>
    </source>
</evidence>
<keyword evidence="7" id="KW-1185">Reference proteome</keyword>
<evidence type="ECO:0000313" key="5">
    <source>
        <dbReference type="EMBL" id="MBB4749180.1"/>
    </source>
</evidence>
<feature type="transmembrane region" description="Helical" evidence="3">
    <location>
        <begin position="6"/>
        <end position="23"/>
    </location>
</feature>
<gene>
    <name evidence="4" type="ORF">Alo02nite_81600</name>
    <name evidence="5" type="ORF">BJ964_003341</name>
</gene>
<evidence type="ECO:0000256" key="1">
    <source>
        <dbReference type="SAM" id="Coils"/>
    </source>
</evidence>
<proteinExistence type="predicted"/>
<evidence type="ECO:0000313" key="7">
    <source>
        <dbReference type="Proteomes" id="UP000631312"/>
    </source>
</evidence>
<feature type="coiled-coil region" evidence="1">
    <location>
        <begin position="35"/>
        <end position="76"/>
    </location>
</feature>
<accession>A0A7W7HET8</accession>
<keyword evidence="3" id="KW-0812">Transmembrane</keyword>
<keyword evidence="3" id="KW-1133">Transmembrane helix</keyword>
<dbReference type="Proteomes" id="UP000631312">
    <property type="component" value="Unassembled WGS sequence"/>
</dbReference>
<protein>
    <submittedName>
        <fullName evidence="5">Uncharacterized protein</fullName>
    </submittedName>
</protein>
<feature type="region of interest" description="Disordered" evidence="2">
    <location>
        <begin position="93"/>
        <end position="113"/>
    </location>
</feature>
<reference evidence="4 7" key="2">
    <citation type="submission" date="2021-01" db="EMBL/GenBank/DDBJ databases">
        <title>Whole genome shotgun sequence of Actinoplanes lobatus NBRC 12513.</title>
        <authorList>
            <person name="Komaki H."/>
            <person name="Tamura T."/>
        </authorList>
    </citation>
    <scope>NUCLEOTIDE SEQUENCE [LARGE SCALE GENOMIC DNA]</scope>
    <source>
        <strain evidence="4 7">NBRC 12513</strain>
    </source>
</reference>
<evidence type="ECO:0000313" key="6">
    <source>
        <dbReference type="Proteomes" id="UP000590511"/>
    </source>
</evidence>
<keyword evidence="3" id="KW-0472">Membrane</keyword>
<organism evidence="5 6">
    <name type="scientific">Actinoplanes lobatus</name>
    <dbReference type="NCBI Taxonomy" id="113568"/>
    <lineage>
        <taxon>Bacteria</taxon>
        <taxon>Bacillati</taxon>
        <taxon>Actinomycetota</taxon>
        <taxon>Actinomycetes</taxon>
        <taxon>Micromonosporales</taxon>
        <taxon>Micromonosporaceae</taxon>
        <taxon>Actinoplanes</taxon>
    </lineage>
</organism>
<evidence type="ECO:0000313" key="4">
    <source>
        <dbReference type="EMBL" id="GIE45262.1"/>
    </source>
</evidence>
<dbReference type="Proteomes" id="UP000590511">
    <property type="component" value="Unassembled WGS sequence"/>
</dbReference>
<dbReference type="AlphaFoldDB" id="A0A7W7HET8"/>
<sequence>MIAEAIAVAAVLALVVVHLRLRFHRRRADRGDTANGLLRNRKQQLRRELAIAAAERDTAIAELESAVATVAELRAQVDEGLRWRNELRQASAEQESLLMKPHPNRSRRQRQADIERAAWVSQWDARFAAPAVTPPHEQDGDTQ</sequence>
<name>A0A7W7HET8_9ACTN</name>